<dbReference type="CDD" id="cd04623">
    <property type="entry name" value="CBS_pair_bac_euk"/>
    <property type="match status" value="1"/>
</dbReference>
<feature type="domain" description="CBS" evidence="3">
    <location>
        <begin position="150"/>
        <end position="207"/>
    </location>
</feature>
<proteinExistence type="predicted"/>
<evidence type="ECO:0000313" key="5">
    <source>
        <dbReference type="Proteomes" id="UP001141806"/>
    </source>
</evidence>
<dbReference type="AlphaFoldDB" id="A0A9Q0K8P5"/>
<protein>
    <recommendedName>
        <fullName evidence="3">CBS domain-containing protein</fullName>
    </recommendedName>
</protein>
<dbReference type="Gene3D" id="3.10.580.10">
    <property type="entry name" value="CBS-domain"/>
    <property type="match status" value="1"/>
</dbReference>
<dbReference type="InterPro" id="IPR044725">
    <property type="entry name" value="CBSX3_CBS_dom"/>
</dbReference>
<dbReference type="InterPro" id="IPR000644">
    <property type="entry name" value="CBS_dom"/>
</dbReference>
<dbReference type="InterPro" id="IPR051257">
    <property type="entry name" value="Diverse_CBS-Domain"/>
</dbReference>
<dbReference type="PROSITE" id="PS51371">
    <property type="entry name" value="CBS"/>
    <property type="match status" value="2"/>
</dbReference>
<dbReference type="InterPro" id="IPR046342">
    <property type="entry name" value="CBS_dom_sf"/>
</dbReference>
<dbReference type="PANTHER" id="PTHR43080:SF12">
    <property type="entry name" value="CYSTATHIONINE BETA-SYNTHASE (CBS) FAMILY PROTEIN"/>
    <property type="match status" value="1"/>
</dbReference>
<evidence type="ECO:0000256" key="1">
    <source>
        <dbReference type="ARBA" id="ARBA00023122"/>
    </source>
</evidence>
<reference evidence="4" key="1">
    <citation type="journal article" date="2023" name="Plant J.">
        <title>The genome of the king protea, Protea cynaroides.</title>
        <authorList>
            <person name="Chang J."/>
            <person name="Duong T.A."/>
            <person name="Schoeman C."/>
            <person name="Ma X."/>
            <person name="Roodt D."/>
            <person name="Barker N."/>
            <person name="Li Z."/>
            <person name="Van de Peer Y."/>
            <person name="Mizrachi E."/>
        </authorList>
    </citation>
    <scope>NUCLEOTIDE SEQUENCE</scope>
    <source>
        <tissue evidence="4">Young leaves</tissue>
    </source>
</reference>
<keyword evidence="1 2" id="KW-0129">CBS domain</keyword>
<sequence>METKRKTGLVVGSSMQGIARVVQSHCHTLKNAILKHPKLQWKAVGSNVFSRWECVVSSPTIQHKGLENTTVAEVLTIKGEEKNGSVLWCRTDDTVYDAVKQMADNNIGSLVVLRPGDQKLIAGIITERDYLKKIIAQGRSSKYTRVGEIMTNESKLITVSSDTNILQAMQLMTENHIRHVPVIDGRIVGMISIVDAVRAVVEQQNQEVKRLNEFIKGDYY</sequence>
<dbReference type="Proteomes" id="UP001141806">
    <property type="component" value="Unassembled WGS sequence"/>
</dbReference>
<comment type="caution">
    <text evidence="4">The sequence shown here is derived from an EMBL/GenBank/DDBJ whole genome shotgun (WGS) entry which is preliminary data.</text>
</comment>
<gene>
    <name evidence="4" type="ORF">NE237_017783</name>
</gene>
<dbReference type="SMART" id="SM00116">
    <property type="entry name" value="CBS"/>
    <property type="match status" value="2"/>
</dbReference>
<dbReference type="PANTHER" id="PTHR43080">
    <property type="entry name" value="CBS DOMAIN-CONTAINING PROTEIN CBSX3, MITOCHONDRIAL"/>
    <property type="match status" value="1"/>
</dbReference>
<organism evidence="4 5">
    <name type="scientific">Protea cynaroides</name>
    <dbReference type="NCBI Taxonomy" id="273540"/>
    <lineage>
        <taxon>Eukaryota</taxon>
        <taxon>Viridiplantae</taxon>
        <taxon>Streptophyta</taxon>
        <taxon>Embryophyta</taxon>
        <taxon>Tracheophyta</taxon>
        <taxon>Spermatophyta</taxon>
        <taxon>Magnoliopsida</taxon>
        <taxon>Proteales</taxon>
        <taxon>Proteaceae</taxon>
        <taxon>Protea</taxon>
    </lineage>
</organism>
<evidence type="ECO:0000259" key="3">
    <source>
        <dbReference type="PROSITE" id="PS51371"/>
    </source>
</evidence>
<accession>A0A9Q0K8P5</accession>
<feature type="domain" description="CBS" evidence="3">
    <location>
        <begin position="80"/>
        <end position="141"/>
    </location>
</feature>
<dbReference type="SUPFAM" id="SSF54631">
    <property type="entry name" value="CBS-domain pair"/>
    <property type="match status" value="1"/>
</dbReference>
<dbReference type="OrthoDB" id="418595at2759"/>
<name>A0A9Q0K8P5_9MAGN</name>
<evidence type="ECO:0000256" key="2">
    <source>
        <dbReference type="PROSITE-ProRule" id="PRU00703"/>
    </source>
</evidence>
<evidence type="ECO:0000313" key="4">
    <source>
        <dbReference type="EMBL" id="KAJ4965934.1"/>
    </source>
</evidence>
<keyword evidence="5" id="KW-1185">Reference proteome</keyword>
<dbReference type="EMBL" id="JAMYWD010000007">
    <property type="protein sequence ID" value="KAJ4965934.1"/>
    <property type="molecule type" value="Genomic_DNA"/>
</dbReference>
<dbReference type="Pfam" id="PF00571">
    <property type="entry name" value="CBS"/>
    <property type="match status" value="2"/>
</dbReference>